<evidence type="ECO:0000256" key="2">
    <source>
        <dbReference type="ARBA" id="ARBA00022777"/>
    </source>
</evidence>
<evidence type="ECO:0000259" key="5">
    <source>
        <dbReference type="Pfam" id="PF07730"/>
    </source>
</evidence>
<dbReference type="InterPro" id="IPR011712">
    <property type="entry name" value="Sig_transdc_His_kin_sub3_dim/P"/>
</dbReference>
<feature type="transmembrane region" description="Helical" evidence="4">
    <location>
        <begin position="66"/>
        <end position="84"/>
    </location>
</feature>
<name>A0ABY8WRX9_9ACTN</name>
<dbReference type="Gene3D" id="3.30.565.10">
    <property type="entry name" value="Histidine kinase-like ATPase, C-terminal domain"/>
    <property type="match status" value="1"/>
</dbReference>
<feature type="transmembrane region" description="Helical" evidence="4">
    <location>
        <begin position="115"/>
        <end position="132"/>
    </location>
</feature>
<feature type="domain" description="Signal transduction histidine kinase subgroup 3 dimerisation and phosphoacceptor" evidence="5">
    <location>
        <begin position="178"/>
        <end position="243"/>
    </location>
</feature>
<dbReference type="RefSeq" id="WP_284921189.1">
    <property type="nucleotide sequence ID" value="NZ_CP126980.1"/>
</dbReference>
<keyword evidence="7" id="KW-1185">Reference proteome</keyword>
<dbReference type="Pfam" id="PF07730">
    <property type="entry name" value="HisKA_3"/>
    <property type="match status" value="1"/>
</dbReference>
<keyword evidence="4" id="KW-0472">Membrane</keyword>
<dbReference type="Proteomes" id="UP001240150">
    <property type="component" value="Chromosome"/>
</dbReference>
<evidence type="ECO:0000256" key="1">
    <source>
        <dbReference type="ARBA" id="ARBA00022679"/>
    </source>
</evidence>
<dbReference type="GO" id="GO:0016301">
    <property type="term" value="F:kinase activity"/>
    <property type="evidence" value="ECO:0007669"/>
    <property type="project" value="UniProtKB-KW"/>
</dbReference>
<feature type="transmembrane region" description="Helical" evidence="4">
    <location>
        <begin position="38"/>
        <end position="59"/>
    </location>
</feature>
<keyword evidence="3" id="KW-0902">Two-component regulatory system</keyword>
<dbReference type="EMBL" id="CP126980">
    <property type="protein sequence ID" value="WIM99751.1"/>
    <property type="molecule type" value="Genomic_DNA"/>
</dbReference>
<sequence>MSAARSGVRLRPILFYPWLLLLLGPAIAVVQGGTHPAWVAGAGLLLLAAAFLCAVHLALGGGGLRPAALGALAVLAVLTVTLTFTGGQPMIRAFYLVAMAAGVVLAPGPERLGPLASLVVATAAASTAWLTHAGDVFGAWYVTLLSGLLAGGFVKLVATVNELGAARDELARAAVAEERLRFARDLHDLLGHTLSVIVVKAEAVRRLHERAPEVARQQAVDIETIGRQALTEIREAVTGYRVTTLRDELAGARAALAGAGIEVTVRHPGPPPPPPVEALLAWSVREGTTNVLRHSGAGHCDIRIATTGGAVTLEIVDDGAGCAGAAAGNGLRGLAERLDAVRGTVELVPAAGGGSRLAVRLPCAAEPAEEGETR</sequence>
<accession>A0ABY8WRX9</accession>
<protein>
    <submittedName>
        <fullName evidence="6">Histidine kinase</fullName>
    </submittedName>
</protein>
<feature type="transmembrane region" description="Helical" evidence="4">
    <location>
        <begin position="90"/>
        <end position="108"/>
    </location>
</feature>
<keyword evidence="4" id="KW-1133">Transmembrane helix</keyword>
<proteinExistence type="predicted"/>
<gene>
    <name evidence="6" type="ORF">ACTOB_003413</name>
</gene>
<evidence type="ECO:0000313" key="6">
    <source>
        <dbReference type="EMBL" id="WIM99751.1"/>
    </source>
</evidence>
<keyword evidence="1" id="KW-0808">Transferase</keyword>
<evidence type="ECO:0000313" key="7">
    <source>
        <dbReference type="Proteomes" id="UP001240150"/>
    </source>
</evidence>
<dbReference type="InterPro" id="IPR036890">
    <property type="entry name" value="HATPase_C_sf"/>
</dbReference>
<dbReference type="PANTHER" id="PTHR24421:SF63">
    <property type="entry name" value="SENSOR HISTIDINE KINASE DESK"/>
    <property type="match status" value="1"/>
</dbReference>
<organism evidence="6 7">
    <name type="scientific">Actinoplanes oblitus</name>
    <dbReference type="NCBI Taxonomy" id="3040509"/>
    <lineage>
        <taxon>Bacteria</taxon>
        <taxon>Bacillati</taxon>
        <taxon>Actinomycetota</taxon>
        <taxon>Actinomycetes</taxon>
        <taxon>Micromonosporales</taxon>
        <taxon>Micromonosporaceae</taxon>
        <taxon>Actinoplanes</taxon>
    </lineage>
</organism>
<dbReference type="CDD" id="cd16917">
    <property type="entry name" value="HATPase_UhpB-NarQ-NarX-like"/>
    <property type="match status" value="1"/>
</dbReference>
<evidence type="ECO:0000256" key="3">
    <source>
        <dbReference type="ARBA" id="ARBA00023012"/>
    </source>
</evidence>
<dbReference type="InterPro" id="IPR050482">
    <property type="entry name" value="Sensor_HK_TwoCompSys"/>
</dbReference>
<feature type="transmembrane region" description="Helical" evidence="4">
    <location>
        <begin position="138"/>
        <end position="158"/>
    </location>
</feature>
<dbReference type="SUPFAM" id="SSF55874">
    <property type="entry name" value="ATPase domain of HSP90 chaperone/DNA topoisomerase II/histidine kinase"/>
    <property type="match status" value="1"/>
</dbReference>
<dbReference type="Gene3D" id="1.20.5.1930">
    <property type="match status" value="1"/>
</dbReference>
<keyword evidence="4" id="KW-0812">Transmembrane</keyword>
<keyword evidence="2 6" id="KW-0418">Kinase</keyword>
<evidence type="ECO:0000256" key="4">
    <source>
        <dbReference type="SAM" id="Phobius"/>
    </source>
</evidence>
<reference evidence="6 7" key="1">
    <citation type="submission" date="2023-06" db="EMBL/GenBank/DDBJ databases">
        <authorList>
            <person name="Yushchuk O."/>
            <person name="Binda E."/>
            <person name="Ruckert-Reed C."/>
            <person name="Fedorenko V."/>
            <person name="Kalinowski J."/>
            <person name="Marinelli F."/>
        </authorList>
    </citation>
    <scope>NUCLEOTIDE SEQUENCE [LARGE SCALE GENOMIC DNA]</scope>
    <source>
        <strain evidence="6 7">NRRL 3884</strain>
    </source>
</reference>
<dbReference type="PANTHER" id="PTHR24421">
    <property type="entry name" value="NITRATE/NITRITE SENSOR PROTEIN NARX-RELATED"/>
    <property type="match status" value="1"/>
</dbReference>